<dbReference type="InterPro" id="IPR036413">
    <property type="entry name" value="YaeB-like_sf"/>
</dbReference>
<accession>A0A1H8W0Z9</accession>
<feature type="domain" description="TsaA-like" evidence="4">
    <location>
        <begin position="41"/>
        <end position="171"/>
    </location>
</feature>
<dbReference type="Gene3D" id="2.40.30.70">
    <property type="entry name" value="YaeB-like"/>
    <property type="match status" value="1"/>
</dbReference>
<sequence>MLSSLAVAGAANGLDDDMKADNEIRMGEVATDWRGGTDASLVFIGRIHTPWTDLGACPRRGRPDGPLCRIELFETWVPALAGISDDALIEVFYWLHRSRRDLLLQCPRDDGDARGTFSLRSPIRPNPIGTSVVRLEGRDGANLLVRGLDCLDGTPLVDLKPDRSTFIPQAPEKPGDFHVGEQ</sequence>
<feature type="compositionally biased region" description="Basic and acidic residues" evidence="3">
    <location>
        <begin position="173"/>
        <end position="182"/>
    </location>
</feature>
<dbReference type="GO" id="GO:0008168">
    <property type="term" value="F:methyltransferase activity"/>
    <property type="evidence" value="ECO:0007669"/>
    <property type="project" value="UniProtKB-KW"/>
</dbReference>
<dbReference type="InterPro" id="IPR036414">
    <property type="entry name" value="YaeB_N_sf"/>
</dbReference>
<dbReference type="CDD" id="cd09281">
    <property type="entry name" value="UPF0066"/>
    <property type="match status" value="1"/>
</dbReference>
<dbReference type="InterPro" id="IPR040372">
    <property type="entry name" value="YaeB-like"/>
</dbReference>
<dbReference type="SUPFAM" id="SSF118196">
    <property type="entry name" value="YaeB-like"/>
    <property type="match status" value="1"/>
</dbReference>
<organism evidence="5 6">
    <name type="scientific">Rhodopseudomonas pseudopalustris</name>
    <dbReference type="NCBI Taxonomy" id="1513892"/>
    <lineage>
        <taxon>Bacteria</taxon>
        <taxon>Pseudomonadati</taxon>
        <taxon>Pseudomonadota</taxon>
        <taxon>Alphaproteobacteria</taxon>
        <taxon>Hyphomicrobiales</taxon>
        <taxon>Nitrobacteraceae</taxon>
        <taxon>Rhodopseudomonas</taxon>
    </lineage>
</organism>
<keyword evidence="1" id="KW-0949">S-adenosyl-L-methionine</keyword>
<feature type="region of interest" description="Disordered" evidence="3">
    <location>
        <begin position="162"/>
        <end position="182"/>
    </location>
</feature>
<dbReference type="Proteomes" id="UP000199615">
    <property type="component" value="Unassembled WGS sequence"/>
</dbReference>
<reference evidence="6" key="1">
    <citation type="submission" date="2016-10" db="EMBL/GenBank/DDBJ databases">
        <authorList>
            <person name="Varghese N."/>
            <person name="Submissions S."/>
        </authorList>
    </citation>
    <scope>NUCLEOTIDE SEQUENCE [LARGE SCALE GENOMIC DNA]</scope>
    <source>
        <strain evidence="6">DSM 123</strain>
    </source>
</reference>
<dbReference type="GO" id="GO:0032259">
    <property type="term" value="P:methylation"/>
    <property type="evidence" value="ECO:0007669"/>
    <property type="project" value="UniProtKB-KW"/>
</dbReference>
<evidence type="ECO:0000313" key="6">
    <source>
        <dbReference type="Proteomes" id="UP000199615"/>
    </source>
</evidence>
<dbReference type="PANTHER" id="PTHR12818">
    <property type="entry name" value="TRNA (ADENINE(37)-N6)-METHYLTRANSFERASE"/>
    <property type="match status" value="1"/>
</dbReference>
<evidence type="ECO:0000256" key="1">
    <source>
        <dbReference type="ARBA" id="ARBA00022691"/>
    </source>
</evidence>
<keyword evidence="5" id="KW-0489">Methyltransferase</keyword>
<gene>
    <name evidence="5" type="ORF">SAMN05444123_110112</name>
</gene>
<evidence type="ECO:0000256" key="3">
    <source>
        <dbReference type="SAM" id="MobiDB-lite"/>
    </source>
</evidence>
<comment type="similarity">
    <text evidence="2">Belongs to the tRNA methyltransferase O family.</text>
</comment>
<evidence type="ECO:0000256" key="2">
    <source>
        <dbReference type="ARBA" id="ARBA00033753"/>
    </source>
</evidence>
<dbReference type="PANTHER" id="PTHR12818:SF0">
    <property type="entry name" value="TRNA (ADENINE(37)-N6)-METHYLTRANSFERASE"/>
    <property type="match status" value="1"/>
</dbReference>
<name>A0A1H8W0Z9_9BRAD</name>
<keyword evidence="6" id="KW-1185">Reference proteome</keyword>
<keyword evidence="5" id="KW-0808">Transferase</keyword>
<dbReference type="PROSITE" id="PS51668">
    <property type="entry name" value="TSAA_2"/>
    <property type="match status" value="1"/>
</dbReference>
<dbReference type="AlphaFoldDB" id="A0A1H8W0Z9"/>
<evidence type="ECO:0000313" key="5">
    <source>
        <dbReference type="EMBL" id="SEP21332.1"/>
    </source>
</evidence>
<proteinExistence type="inferred from homology"/>
<dbReference type="Pfam" id="PF01980">
    <property type="entry name" value="TrmO_N"/>
    <property type="match status" value="1"/>
</dbReference>
<dbReference type="EMBL" id="FODT01000010">
    <property type="protein sequence ID" value="SEP21332.1"/>
    <property type="molecule type" value="Genomic_DNA"/>
</dbReference>
<evidence type="ECO:0000259" key="4">
    <source>
        <dbReference type="PROSITE" id="PS51668"/>
    </source>
</evidence>
<dbReference type="InterPro" id="IPR023370">
    <property type="entry name" value="TrmO-like_N"/>
</dbReference>
<protein>
    <submittedName>
        <fullName evidence="5">tRNA-Thr(GGU) m(6)t(6)A37 methyltransferase TsaA</fullName>
    </submittedName>
</protein>